<dbReference type="PRINTS" id="PR00773">
    <property type="entry name" value="GRPEPROTEIN"/>
</dbReference>
<dbReference type="SUPFAM" id="SSF51064">
    <property type="entry name" value="Head domain of nucleotide exchange factor GrpE"/>
    <property type="match status" value="1"/>
</dbReference>
<dbReference type="InterPro" id="IPR013805">
    <property type="entry name" value="GrpE_CC"/>
</dbReference>
<reference evidence="11" key="1">
    <citation type="submission" date="2022-11" db="UniProtKB">
        <authorList>
            <consortium name="WormBaseParasite"/>
        </authorList>
    </citation>
    <scope>IDENTIFICATION</scope>
</reference>
<evidence type="ECO:0000256" key="1">
    <source>
        <dbReference type="ARBA" id="ARBA00004496"/>
    </source>
</evidence>
<sequence>MLMPNVFHSLAPSLYLRAFSTSPPTVNEPKDLERGDTVHTQGTGARCALWQGYVLLEENKALLDKYQRALAENENTRKRVQKQLEDMKNYAIQNFCKDLLEISDNLDLALQSSKRRQKKMDSLQKAFAKHGLVQIIPKGEVFDPEKHDAVYEVSSDSAKPGDVVEVLKSGYILNGRVIRPAKVAVAPIP</sequence>
<dbReference type="Gene3D" id="2.30.22.10">
    <property type="entry name" value="Head domain of nucleotide exchange factor GrpE"/>
    <property type="match status" value="1"/>
</dbReference>
<evidence type="ECO:0000256" key="7">
    <source>
        <dbReference type="RuleBase" id="RU000640"/>
    </source>
</evidence>
<dbReference type="GO" id="GO:0030150">
    <property type="term" value="P:protein import into mitochondrial matrix"/>
    <property type="evidence" value="ECO:0007669"/>
    <property type="project" value="TreeGrafter"/>
</dbReference>
<dbReference type="InterPro" id="IPR009012">
    <property type="entry name" value="GrpE_head"/>
</dbReference>
<evidence type="ECO:0000256" key="5">
    <source>
        <dbReference type="ARBA" id="ARBA00023016"/>
    </source>
</evidence>
<proteinExistence type="inferred from homology"/>
<keyword evidence="7" id="KW-0496">Mitochondrion</keyword>
<keyword evidence="4" id="KW-0963">Cytoplasm</keyword>
<name>A0A915E3J5_9BILA</name>
<evidence type="ECO:0000256" key="3">
    <source>
        <dbReference type="ARBA" id="ARBA00011738"/>
    </source>
</evidence>
<dbReference type="WBParaSite" id="jg25461">
    <property type="protein sequence ID" value="jg25461"/>
    <property type="gene ID" value="jg25461"/>
</dbReference>
<dbReference type="PROSITE" id="PS01071">
    <property type="entry name" value="GRPE"/>
    <property type="match status" value="1"/>
</dbReference>
<dbReference type="PANTHER" id="PTHR21237">
    <property type="entry name" value="GRPE PROTEIN"/>
    <property type="match status" value="1"/>
</dbReference>
<keyword evidence="5" id="KW-0346">Stress response</keyword>
<evidence type="ECO:0000313" key="11">
    <source>
        <dbReference type="WBParaSite" id="jg25461"/>
    </source>
</evidence>
<evidence type="ECO:0000256" key="9">
    <source>
        <dbReference type="SAM" id="Coils"/>
    </source>
</evidence>
<dbReference type="HAMAP" id="MF_01151">
    <property type="entry name" value="GrpE"/>
    <property type="match status" value="1"/>
</dbReference>
<dbReference type="AlphaFoldDB" id="A0A915E3J5"/>
<dbReference type="Gene3D" id="3.90.20.20">
    <property type="match status" value="1"/>
</dbReference>
<dbReference type="CDD" id="cd00446">
    <property type="entry name" value="GrpE"/>
    <property type="match status" value="1"/>
</dbReference>
<comment type="similarity">
    <text evidence="2 8">Belongs to the GrpE family.</text>
</comment>
<organism evidence="10 11">
    <name type="scientific">Ditylenchus dipsaci</name>
    <dbReference type="NCBI Taxonomy" id="166011"/>
    <lineage>
        <taxon>Eukaryota</taxon>
        <taxon>Metazoa</taxon>
        <taxon>Ecdysozoa</taxon>
        <taxon>Nematoda</taxon>
        <taxon>Chromadorea</taxon>
        <taxon>Rhabditida</taxon>
        <taxon>Tylenchina</taxon>
        <taxon>Tylenchomorpha</taxon>
        <taxon>Sphaerularioidea</taxon>
        <taxon>Anguinidae</taxon>
        <taxon>Anguininae</taxon>
        <taxon>Ditylenchus</taxon>
    </lineage>
</organism>
<evidence type="ECO:0000256" key="6">
    <source>
        <dbReference type="ARBA" id="ARBA00023186"/>
    </source>
</evidence>
<evidence type="ECO:0000256" key="4">
    <source>
        <dbReference type="ARBA" id="ARBA00022490"/>
    </source>
</evidence>
<dbReference type="GO" id="GO:0042803">
    <property type="term" value="F:protein homodimerization activity"/>
    <property type="evidence" value="ECO:0007669"/>
    <property type="project" value="InterPro"/>
</dbReference>
<keyword evidence="6 7" id="KW-0143">Chaperone</keyword>
<evidence type="ECO:0000313" key="10">
    <source>
        <dbReference type="Proteomes" id="UP000887574"/>
    </source>
</evidence>
<evidence type="ECO:0000256" key="2">
    <source>
        <dbReference type="ARBA" id="ARBA00009054"/>
    </source>
</evidence>
<dbReference type="PANTHER" id="PTHR21237:SF23">
    <property type="entry name" value="GRPE PROTEIN HOMOLOG, MITOCHONDRIAL"/>
    <property type="match status" value="1"/>
</dbReference>
<keyword evidence="10" id="KW-1185">Reference proteome</keyword>
<dbReference type="Proteomes" id="UP000887574">
    <property type="component" value="Unplaced"/>
</dbReference>
<dbReference type="GO" id="GO:0006457">
    <property type="term" value="P:protein folding"/>
    <property type="evidence" value="ECO:0007669"/>
    <property type="project" value="InterPro"/>
</dbReference>
<dbReference type="FunFam" id="2.30.22.10:FF:000001">
    <property type="entry name" value="Protein GrpE"/>
    <property type="match status" value="1"/>
</dbReference>
<dbReference type="Pfam" id="PF01025">
    <property type="entry name" value="GrpE"/>
    <property type="match status" value="1"/>
</dbReference>
<protein>
    <recommendedName>
        <fullName evidence="7">GrpE protein homolog</fullName>
    </recommendedName>
</protein>
<evidence type="ECO:0000256" key="8">
    <source>
        <dbReference type="RuleBase" id="RU004478"/>
    </source>
</evidence>
<dbReference type="GO" id="GO:0051082">
    <property type="term" value="F:unfolded protein binding"/>
    <property type="evidence" value="ECO:0007669"/>
    <property type="project" value="TreeGrafter"/>
</dbReference>
<comment type="subcellular location">
    <subcellularLocation>
        <location evidence="1">Cytoplasm</location>
    </subcellularLocation>
    <subcellularLocation>
        <location evidence="7">Mitochondrion matrix</location>
    </subcellularLocation>
</comment>
<keyword evidence="9" id="KW-0175">Coiled coil</keyword>
<comment type="subunit">
    <text evidence="3">Homodimer.</text>
</comment>
<dbReference type="GO" id="GO:0000774">
    <property type="term" value="F:adenyl-nucleotide exchange factor activity"/>
    <property type="evidence" value="ECO:0007669"/>
    <property type="project" value="InterPro"/>
</dbReference>
<dbReference type="GO" id="GO:0001405">
    <property type="term" value="C:PAM complex, Tim23 associated import motor"/>
    <property type="evidence" value="ECO:0007669"/>
    <property type="project" value="TreeGrafter"/>
</dbReference>
<feature type="coiled-coil region" evidence="9">
    <location>
        <begin position="56"/>
        <end position="90"/>
    </location>
</feature>
<dbReference type="GO" id="GO:0051087">
    <property type="term" value="F:protein-folding chaperone binding"/>
    <property type="evidence" value="ECO:0007669"/>
    <property type="project" value="InterPro"/>
</dbReference>
<dbReference type="SUPFAM" id="SSF58014">
    <property type="entry name" value="Coiled-coil domain of nucleotide exchange factor GrpE"/>
    <property type="match status" value="1"/>
</dbReference>
<comment type="function">
    <text evidence="7">Essential component of the PAM complex, a complex required for the translocation of transit peptide-containing proteins from the inner membrane into the mitochondrial matrix in an ATP-dependent manner.</text>
</comment>
<dbReference type="InterPro" id="IPR000740">
    <property type="entry name" value="GrpE"/>
</dbReference>
<accession>A0A915E3J5</accession>